<sequence length="103" mass="11783">MGFVLSSIMTKFWSIAVLLTAVIWTFGYCQMDHSNIPQEEKNMTENVRKMLNSTIRLLLFAGIAGAMQDNRSCWTSRKVANTTPTYHHYIEFFETSGPSQAIR</sequence>
<evidence type="ECO:0000256" key="1">
    <source>
        <dbReference type="SAM" id="Phobius"/>
    </source>
</evidence>
<dbReference type="EMBL" id="GACK01000020">
    <property type="protein sequence ID" value="JAA65014.1"/>
    <property type="molecule type" value="mRNA"/>
</dbReference>
<organism evidence="2">
    <name type="scientific">Rhipicephalus pulchellus</name>
    <name type="common">Yellow backed tick</name>
    <name type="synonym">Dermacentor pulchellus</name>
    <dbReference type="NCBI Taxonomy" id="72859"/>
    <lineage>
        <taxon>Eukaryota</taxon>
        <taxon>Metazoa</taxon>
        <taxon>Ecdysozoa</taxon>
        <taxon>Arthropoda</taxon>
        <taxon>Chelicerata</taxon>
        <taxon>Arachnida</taxon>
        <taxon>Acari</taxon>
        <taxon>Parasitiformes</taxon>
        <taxon>Ixodida</taxon>
        <taxon>Ixodoidea</taxon>
        <taxon>Ixodidae</taxon>
        <taxon>Rhipicephalinae</taxon>
        <taxon>Rhipicephalus</taxon>
        <taxon>Rhipicephalus</taxon>
    </lineage>
</organism>
<name>L7MMZ1_RHIPC</name>
<reference evidence="2" key="1">
    <citation type="submission" date="2012-11" db="EMBL/GenBank/DDBJ databases">
        <authorList>
            <person name="Lucero-Rivera Y.E."/>
            <person name="Tovar-Ramirez D."/>
        </authorList>
    </citation>
    <scope>NUCLEOTIDE SEQUENCE</scope>
    <source>
        <tissue evidence="2">Salivary gland</tissue>
    </source>
</reference>
<feature type="non-terminal residue" evidence="2">
    <location>
        <position position="103"/>
    </location>
</feature>
<proteinExistence type="evidence at transcript level"/>
<protein>
    <submittedName>
        <fullName evidence="2">Putative secreted peptide</fullName>
    </submittedName>
</protein>
<evidence type="ECO:0000313" key="2">
    <source>
        <dbReference type="EMBL" id="JAA65014.1"/>
    </source>
</evidence>
<keyword evidence="1" id="KW-0812">Transmembrane</keyword>
<keyword evidence="1" id="KW-1133">Transmembrane helix</keyword>
<accession>L7MMZ1</accession>
<keyword evidence="1" id="KW-0472">Membrane</keyword>
<reference evidence="2" key="2">
    <citation type="journal article" date="2015" name="J. Proteomics">
        <title>Sexual differences in the sialomes of the zebra tick, Rhipicephalus pulchellus.</title>
        <authorList>
            <person name="Tan A.W."/>
            <person name="Francischetti I.M."/>
            <person name="Slovak M."/>
            <person name="Kini R.M."/>
            <person name="Ribeiro J.M."/>
        </authorList>
    </citation>
    <scope>NUCLEOTIDE SEQUENCE</scope>
    <source>
        <tissue evidence="2">Salivary gland</tissue>
    </source>
</reference>
<feature type="transmembrane region" description="Helical" evidence="1">
    <location>
        <begin position="12"/>
        <end position="29"/>
    </location>
</feature>
<dbReference type="AlphaFoldDB" id="L7MMZ1"/>